<name>A0A7X1NCS6_9BURK</name>
<dbReference type="RefSeq" id="WP_152761648.1">
    <property type="nucleotide sequence ID" value="NZ_WHNP01000020.1"/>
</dbReference>
<protein>
    <submittedName>
        <fullName evidence="1">Uncharacterized protein</fullName>
    </submittedName>
</protein>
<evidence type="ECO:0000313" key="1">
    <source>
        <dbReference type="EMBL" id="MPW19540.1"/>
    </source>
</evidence>
<dbReference type="AlphaFoldDB" id="A0A7X1NCS6"/>
<organism evidence="1 2">
    <name type="scientific">Paraburkholderia franconis</name>
    <dbReference type="NCBI Taxonomy" id="2654983"/>
    <lineage>
        <taxon>Bacteria</taxon>
        <taxon>Pseudomonadati</taxon>
        <taxon>Pseudomonadota</taxon>
        <taxon>Betaproteobacteria</taxon>
        <taxon>Burkholderiales</taxon>
        <taxon>Burkholderiaceae</taxon>
        <taxon>Paraburkholderia</taxon>
    </lineage>
</organism>
<dbReference type="EMBL" id="WHNP01000020">
    <property type="protein sequence ID" value="MPW19540.1"/>
    <property type="molecule type" value="Genomic_DNA"/>
</dbReference>
<accession>A0A7X1NCS6</accession>
<keyword evidence="2" id="KW-1185">Reference proteome</keyword>
<sequence length="87" mass="9476">MRKRGVRPQNVRHRLLISKLHAHGGARITESRIGRCTARNTHASREGVRCTVAVREAFGRLAMFAAGIHMVGLNFGLTGMPDGSARA</sequence>
<proteinExistence type="predicted"/>
<evidence type="ECO:0000313" key="2">
    <source>
        <dbReference type="Proteomes" id="UP000484381"/>
    </source>
</evidence>
<reference evidence="1 2" key="1">
    <citation type="submission" date="2019-10" db="EMBL/GenBank/DDBJ databases">
        <title>Paraburkholderia sp. isolated from nodules of Mimosa pudica from Brazilian Atlantic Forest soils.</title>
        <authorList>
            <person name="Paulitsch F."/>
            <person name="Hungria M."/>
            <person name="Dall'Agnol R."/>
        </authorList>
    </citation>
    <scope>NUCLEOTIDE SEQUENCE [LARGE SCALE GENOMIC DNA]</scope>
    <source>
        <strain evidence="1 2">CNPSo 3157</strain>
    </source>
</reference>
<comment type="caution">
    <text evidence="1">The sequence shown here is derived from an EMBL/GenBank/DDBJ whole genome shotgun (WGS) entry which is preliminary data.</text>
</comment>
<gene>
    <name evidence="1" type="ORF">GCT13_22190</name>
</gene>
<dbReference type="Proteomes" id="UP000484381">
    <property type="component" value="Unassembled WGS sequence"/>
</dbReference>